<feature type="region of interest" description="Disordered" evidence="5">
    <location>
        <begin position="156"/>
        <end position="175"/>
    </location>
</feature>
<keyword evidence="4" id="KW-0479">Metal-binding</keyword>
<dbReference type="OrthoDB" id="10061064at2759"/>
<dbReference type="GO" id="GO:0071630">
    <property type="term" value="P:nuclear protein quality control by the ubiquitin-proteasome system"/>
    <property type="evidence" value="ECO:0007669"/>
    <property type="project" value="InterPro"/>
</dbReference>
<dbReference type="GO" id="GO:0070628">
    <property type="term" value="F:proteasome binding"/>
    <property type="evidence" value="ECO:0007669"/>
    <property type="project" value="TreeGrafter"/>
</dbReference>
<gene>
    <name evidence="7" type="ORF">PROFUN_15337</name>
</gene>
<dbReference type="GO" id="GO:0031965">
    <property type="term" value="C:nuclear membrane"/>
    <property type="evidence" value="ECO:0007669"/>
    <property type="project" value="TreeGrafter"/>
</dbReference>
<keyword evidence="4" id="KW-0863">Zinc-finger</keyword>
<accession>A0A2P6MWY8</accession>
<dbReference type="PANTHER" id="PTHR28032">
    <property type="entry name" value="FI02826P"/>
    <property type="match status" value="1"/>
</dbReference>
<dbReference type="InterPro" id="IPR013868">
    <property type="entry name" value="Cut8/Sts1_fam"/>
</dbReference>
<feature type="compositionally biased region" description="Low complexity" evidence="5">
    <location>
        <begin position="157"/>
        <end position="174"/>
    </location>
</feature>
<dbReference type="InterPro" id="IPR013087">
    <property type="entry name" value="Znf_C2H2_type"/>
</dbReference>
<evidence type="ECO:0000256" key="3">
    <source>
        <dbReference type="ARBA" id="ARBA00023242"/>
    </source>
</evidence>
<evidence type="ECO:0000313" key="7">
    <source>
        <dbReference type="EMBL" id="PRP76176.1"/>
    </source>
</evidence>
<keyword evidence="4" id="KW-0862">Zinc</keyword>
<evidence type="ECO:0000259" key="6">
    <source>
        <dbReference type="PROSITE" id="PS50157"/>
    </source>
</evidence>
<dbReference type="Gene3D" id="3.30.160.60">
    <property type="entry name" value="Classic Zinc Finger"/>
    <property type="match status" value="1"/>
</dbReference>
<dbReference type="Proteomes" id="UP000241769">
    <property type="component" value="Unassembled WGS sequence"/>
</dbReference>
<dbReference type="PROSITE" id="PS50157">
    <property type="entry name" value="ZINC_FINGER_C2H2_2"/>
    <property type="match status" value="1"/>
</dbReference>
<evidence type="ECO:0000256" key="4">
    <source>
        <dbReference type="PROSITE-ProRule" id="PRU00042"/>
    </source>
</evidence>
<dbReference type="Gene3D" id="1.20.58.1590">
    <property type="entry name" value="Tethering factor for nuclear proteasome Cut8/Sts1"/>
    <property type="match status" value="1"/>
</dbReference>
<comment type="caution">
    <text evidence="7">The sequence shown here is derived from an EMBL/GenBank/DDBJ whole genome shotgun (WGS) entry which is preliminary data.</text>
</comment>
<comment type="similarity">
    <text evidence="2">Belongs to the cut8/STS1 family.</text>
</comment>
<dbReference type="GO" id="GO:0008270">
    <property type="term" value="F:zinc ion binding"/>
    <property type="evidence" value="ECO:0007669"/>
    <property type="project" value="UniProtKB-KW"/>
</dbReference>
<keyword evidence="3" id="KW-0539">Nucleus</keyword>
<evidence type="ECO:0000256" key="2">
    <source>
        <dbReference type="ARBA" id="ARBA00006199"/>
    </source>
</evidence>
<feature type="domain" description="C2H2-type" evidence="6">
    <location>
        <begin position="76"/>
        <end position="106"/>
    </location>
</feature>
<evidence type="ECO:0000256" key="5">
    <source>
        <dbReference type="SAM" id="MobiDB-lite"/>
    </source>
</evidence>
<dbReference type="InParanoid" id="A0A2P6MWY8"/>
<dbReference type="Pfam" id="PF08559">
    <property type="entry name" value="Cut8"/>
    <property type="match status" value="1"/>
</dbReference>
<reference evidence="7 8" key="1">
    <citation type="journal article" date="2018" name="Genome Biol. Evol.">
        <title>Multiple Roots of Fruiting Body Formation in Amoebozoa.</title>
        <authorList>
            <person name="Hillmann F."/>
            <person name="Forbes G."/>
            <person name="Novohradska S."/>
            <person name="Ferling I."/>
            <person name="Riege K."/>
            <person name="Groth M."/>
            <person name="Westermann M."/>
            <person name="Marz M."/>
            <person name="Spaller T."/>
            <person name="Winckler T."/>
            <person name="Schaap P."/>
            <person name="Glockner G."/>
        </authorList>
    </citation>
    <scope>NUCLEOTIDE SEQUENCE [LARGE SCALE GENOMIC DNA]</scope>
    <source>
        <strain evidence="7 8">Jena</strain>
    </source>
</reference>
<name>A0A2P6MWY8_9EUKA</name>
<sequence>MFDTSDLIFNIVVTVDSAQVLDYSGLVDEFNISEEDSPSDVFKFDDDLLQESQIGEDVEIQGVDDISASEDGKRDWVCPFPGCGASYVAKQSLNKHWDKKHPGQEIPQQFRTKKRKLQEITLTKRKKPSLRQVLRVFDKSQLVDIICNIAKLPVHIPSKPQPTTNTPNNSSSNTCRPGTPLCDMIFSMLPEPDLTHNEREMESILTQMWKSFPHPPYGTNRDNFAFKRVQPHLAHFKSVVIGQLKNMSSSQNWTATLDFLVVACKKTHGLPIWDDVNNNKMRIDLWNTLLKTYQELVCRADNIEPHKWETATVELSQYPEMNGTAQETPPFLIPDK</sequence>
<comment type="subcellular location">
    <subcellularLocation>
        <location evidence="1">Nucleus</location>
    </subcellularLocation>
</comment>
<evidence type="ECO:0000313" key="8">
    <source>
        <dbReference type="Proteomes" id="UP000241769"/>
    </source>
</evidence>
<dbReference type="PANTHER" id="PTHR28032:SF1">
    <property type="entry name" value="FI02826P"/>
    <property type="match status" value="1"/>
</dbReference>
<dbReference type="EMBL" id="MDYQ01000344">
    <property type="protein sequence ID" value="PRP76176.1"/>
    <property type="molecule type" value="Genomic_DNA"/>
</dbReference>
<organism evidence="7 8">
    <name type="scientific">Planoprotostelium fungivorum</name>
    <dbReference type="NCBI Taxonomy" id="1890364"/>
    <lineage>
        <taxon>Eukaryota</taxon>
        <taxon>Amoebozoa</taxon>
        <taxon>Evosea</taxon>
        <taxon>Variosea</taxon>
        <taxon>Cavosteliida</taxon>
        <taxon>Cavosteliaceae</taxon>
        <taxon>Planoprotostelium</taxon>
    </lineage>
</organism>
<proteinExistence type="inferred from homology"/>
<evidence type="ECO:0000256" key="1">
    <source>
        <dbReference type="ARBA" id="ARBA00004123"/>
    </source>
</evidence>
<protein>
    <recommendedName>
        <fullName evidence="6">C2H2-type domain-containing protein</fullName>
    </recommendedName>
</protein>
<dbReference type="PROSITE" id="PS00028">
    <property type="entry name" value="ZINC_FINGER_C2H2_1"/>
    <property type="match status" value="1"/>
</dbReference>
<dbReference type="GO" id="GO:0031144">
    <property type="term" value="P:proteasome localization"/>
    <property type="evidence" value="ECO:0007669"/>
    <property type="project" value="InterPro"/>
</dbReference>
<keyword evidence="8" id="KW-1185">Reference proteome</keyword>
<dbReference type="AlphaFoldDB" id="A0A2P6MWY8"/>
<dbReference type="InterPro" id="IPR038422">
    <property type="entry name" value="Cut8/Sts1_sf"/>
</dbReference>